<sequence length="98" mass="11084">MSEATEKCAHDDAQSRAKFEAWWNSDEISSSVWWWRVKKVDAFDIWKTTRAAALEEAAQLIDEETENARHERLYPGLVGTLEECADAIRALAKSEGVG</sequence>
<dbReference type="RefSeq" id="WP_158957641.1">
    <property type="nucleotide sequence ID" value="NZ_CP046916.1"/>
</dbReference>
<dbReference type="AlphaFoldDB" id="A0A7Z2GR54"/>
<dbReference type="KEGG" id="pacs:FAZ98_32000"/>
<dbReference type="EMBL" id="CP046916">
    <property type="protein sequence ID" value="QGZ66408.1"/>
    <property type="molecule type" value="Genomic_DNA"/>
</dbReference>
<proteinExistence type="predicted"/>
<keyword evidence="3" id="KW-1185">Reference proteome</keyword>
<evidence type="ECO:0000313" key="2">
    <source>
        <dbReference type="EMBL" id="QGZ66408.1"/>
    </source>
</evidence>
<dbReference type="Proteomes" id="UP000433577">
    <property type="component" value="Chromosome 4"/>
</dbReference>
<gene>
    <name evidence="1" type="ORF">FAZ98_31520</name>
    <name evidence="2" type="ORF">FAZ98_32000</name>
</gene>
<protein>
    <submittedName>
        <fullName evidence="2">Uncharacterized protein</fullName>
    </submittedName>
</protein>
<name>A0A7Z2GR54_9BURK</name>
<evidence type="ECO:0000313" key="1">
    <source>
        <dbReference type="EMBL" id="QGZ66325.1"/>
    </source>
</evidence>
<reference evidence="2 3" key="1">
    <citation type="submission" date="2019-12" db="EMBL/GenBank/DDBJ databases">
        <title>Paraburkholderia acidiphila 7Q-K02 sp. nov and Paraburkholderia acidisoli DHF22 sp. nov., two strains isolated from forest soil.</title>
        <authorList>
            <person name="Gao Z."/>
            <person name="Qiu L."/>
        </authorList>
    </citation>
    <scope>NUCLEOTIDE SEQUENCE [LARGE SCALE GENOMIC DNA]</scope>
    <source>
        <strain evidence="2 3">DHF22</strain>
    </source>
</reference>
<accession>A0A7Z2GR54</accession>
<dbReference type="KEGG" id="pacs:FAZ98_31520"/>
<organism evidence="2 3">
    <name type="scientific">Paraburkholderia acidisoli</name>
    <dbReference type="NCBI Taxonomy" id="2571748"/>
    <lineage>
        <taxon>Bacteria</taxon>
        <taxon>Pseudomonadati</taxon>
        <taxon>Pseudomonadota</taxon>
        <taxon>Betaproteobacteria</taxon>
        <taxon>Burkholderiales</taxon>
        <taxon>Burkholderiaceae</taxon>
        <taxon>Paraburkholderia</taxon>
    </lineage>
</organism>
<dbReference type="EMBL" id="CP046916">
    <property type="protein sequence ID" value="QGZ66325.1"/>
    <property type="molecule type" value="Genomic_DNA"/>
</dbReference>
<evidence type="ECO:0000313" key="3">
    <source>
        <dbReference type="Proteomes" id="UP000433577"/>
    </source>
</evidence>